<dbReference type="Pfam" id="PF00226">
    <property type="entry name" value="DnaJ"/>
    <property type="match status" value="1"/>
</dbReference>
<dbReference type="Gene3D" id="1.10.287.110">
    <property type="entry name" value="DnaJ domain"/>
    <property type="match status" value="1"/>
</dbReference>
<dbReference type="PROSITE" id="PS50076">
    <property type="entry name" value="DNAJ_2"/>
    <property type="match status" value="1"/>
</dbReference>
<dbReference type="PROSITE" id="PS00636">
    <property type="entry name" value="DNAJ_1"/>
    <property type="match status" value="1"/>
</dbReference>
<keyword evidence="3" id="KW-1185">Reference proteome</keyword>
<comment type="caution">
    <text evidence="2">The sequence shown here is derived from an EMBL/GenBank/DDBJ whole genome shotgun (WGS) entry which is preliminary data.</text>
</comment>
<sequence>MEMSLQVSPRTANKFPIMMKKWSRQISYKHRTILCKTTTNEVAFRKKMNFYEVLSLGSQNVGFDEIKKAYRSMALQYHPDVCPPSAKEESTKRFVELQKAYETLSDPIARRMYDLELGMVNSVGFAFEGLPSEDRKNSFPREVWERQLHGLYQRSYARVERRNNGYTHVEVI</sequence>
<accession>A0A8T2YCC1</accession>
<proteinExistence type="predicted"/>
<gene>
    <name evidence="2" type="ORF">H0E87_014213</name>
</gene>
<evidence type="ECO:0000259" key="1">
    <source>
        <dbReference type="PROSITE" id="PS50076"/>
    </source>
</evidence>
<feature type="domain" description="J" evidence="1">
    <location>
        <begin position="49"/>
        <end position="117"/>
    </location>
</feature>
<evidence type="ECO:0000313" key="2">
    <source>
        <dbReference type="EMBL" id="KAH8502828.1"/>
    </source>
</evidence>
<dbReference type="InterPro" id="IPR053232">
    <property type="entry name" value="DnaJ_C/III_chloroplastic"/>
</dbReference>
<dbReference type="EMBL" id="JACEGQ020000007">
    <property type="protein sequence ID" value="KAH8502828.1"/>
    <property type="molecule type" value="Genomic_DNA"/>
</dbReference>
<dbReference type="InterPro" id="IPR001623">
    <property type="entry name" value="DnaJ_domain"/>
</dbReference>
<dbReference type="AlphaFoldDB" id="A0A8T2YCC1"/>
<protein>
    <recommendedName>
        <fullName evidence="1">J domain-containing protein</fullName>
    </recommendedName>
</protein>
<dbReference type="SUPFAM" id="SSF46565">
    <property type="entry name" value="Chaperone J-domain"/>
    <property type="match status" value="1"/>
</dbReference>
<dbReference type="CDD" id="cd06257">
    <property type="entry name" value="DnaJ"/>
    <property type="match status" value="1"/>
</dbReference>
<dbReference type="PRINTS" id="PR00625">
    <property type="entry name" value="JDOMAIN"/>
</dbReference>
<dbReference type="SMART" id="SM00271">
    <property type="entry name" value="DnaJ"/>
    <property type="match status" value="1"/>
</dbReference>
<organism evidence="2 3">
    <name type="scientific">Populus deltoides</name>
    <name type="common">Eastern poplar</name>
    <name type="synonym">Eastern cottonwood</name>
    <dbReference type="NCBI Taxonomy" id="3696"/>
    <lineage>
        <taxon>Eukaryota</taxon>
        <taxon>Viridiplantae</taxon>
        <taxon>Streptophyta</taxon>
        <taxon>Embryophyta</taxon>
        <taxon>Tracheophyta</taxon>
        <taxon>Spermatophyta</taxon>
        <taxon>Magnoliopsida</taxon>
        <taxon>eudicotyledons</taxon>
        <taxon>Gunneridae</taxon>
        <taxon>Pentapetalae</taxon>
        <taxon>rosids</taxon>
        <taxon>fabids</taxon>
        <taxon>Malpighiales</taxon>
        <taxon>Salicaceae</taxon>
        <taxon>Saliceae</taxon>
        <taxon>Populus</taxon>
    </lineage>
</organism>
<evidence type="ECO:0000313" key="3">
    <source>
        <dbReference type="Proteomes" id="UP000807159"/>
    </source>
</evidence>
<dbReference type="InterPro" id="IPR036869">
    <property type="entry name" value="J_dom_sf"/>
</dbReference>
<dbReference type="PANTHER" id="PTHR45090:SF3">
    <property type="entry name" value="OS09G0368800 PROTEIN"/>
    <property type="match status" value="1"/>
</dbReference>
<dbReference type="Proteomes" id="UP000807159">
    <property type="component" value="Chromosome 7"/>
</dbReference>
<dbReference type="InterPro" id="IPR018253">
    <property type="entry name" value="DnaJ_domain_CS"/>
</dbReference>
<reference evidence="2" key="1">
    <citation type="journal article" date="2021" name="J. Hered.">
        <title>Genome Assembly of Salicaceae Populus deltoides (Eastern Cottonwood) I-69 Based on Nanopore Sequencing and Hi-C Technologies.</title>
        <authorList>
            <person name="Bai S."/>
            <person name="Wu H."/>
            <person name="Zhang J."/>
            <person name="Pan Z."/>
            <person name="Zhao W."/>
            <person name="Li Z."/>
            <person name="Tong C."/>
        </authorList>
    </citation>
    <scope>NUCLEOTIDE SEQUENCE</scope>
    <source>
        <tissue evidence="2">Leaf</tissue>
    </source>
</reference>
<name>A0A8T2YCC1_POPDE</name>
<dbReference type="GO" id="GO:0009507">
    <property type="term" value="C:chloroplast"/>
    <property type="evidence" value="ECO:0007669"/>
    <property type="project" value="TreeGrafter"/>
</dbReference>
<dbReference type="PANTHER" id="PTHR45090">
    <property type="entry name" value="CHAPERONE PROTEIN DNAJ 20 CHLOROPLASTIC"/>
    <property type="match status" value="1"/>
</dbReference>